<evidence type="ECO:0000256" key="10">
    <source>
        <dbReference type="ARBA" id="ARBA00037747"/>
    </source>
</evidence>
<dbReference type="InterPro" id="IPR003593">
    <property type="entry name" value="AAA+_ATPase"/>
</dbReference>
<evidence type="ECO:0000313" key="15">
    <source>
        <dbReference type="Proteomes" id="UP001054889"/>
    </source>
</evidence>
<dbReference type="Gene3D" id="3.40.50.300">
    <property type="entry name" value="P-loop containing nucleotide triphosphate hydrolases"/>
    <property type="match status" value="2"/>
</dbReference>
<name>A0AAV5BXV2_ELECO</name>
<dbReference type="InterPro" id="IPR013581">
    <property type="entry name" value="PDR_assoc"/>
</dbReference>
<feature type="transmembrane region" description="Helical" evidence="12">
    <location>
        <begin position="1194"/>
        <end position="1212"/>
    </location>
</feature>
<evidence type="ECO:0000256" key="6">
    <source>
        <dbReference type="ARBA" id="ARBA00022741"/>
    </source>
</evidence>
<evidence type="ECO:0000313" key="14">
    <source>
        <dbReference type="EMBL" id="GJM90574.1"/>
    </source>
</evidence>
<feature type="transmembrane region" description="Helical" evidence="12">
    <location>
        <begin position="1224"/>
        <end position="1241"/>
    </location>
</feature>
<keyword evidence="6" id="KW-0547">Nucleotide-binding</keyword>
<feature type="transmembrane region" description="Helical" evidence="12">
    <location>
        <begin position="609"/>
        <end position="631"/>
    </location>
</feature>
<dbReference type="PROSITE" id="PS50893">
    <property type="entry name" value="ABC_TRANSPORTER_2"/>
    <property type="match status" value="2"/>
</dbReference>
<evidence type="ECO:0000256" key="9">
    <source>
        <dbReference type="ARBA" id="ARBA00023136"/>
    </source>
</evidence>
<keyword evidence="5" id="KW-0677">Repeat</keyword>
<gene>
    <name evidence="14" type="primary">ga06870</name>
    <name evidence="14" type="ORF">PR202_ga06870</name>
</gene>
<reference evidence="14" key="1">
    <citation type="journal article" date="2018" name="DNA Res.">
        <title>Multiple hybrid de novo genome assembly of finger millet, an orphan allotetraploid crop.</title>
        <authorList>
            <person name="Hatakeyama M."/>
            <person name="Aluri S."/>
            <person name="Balachadran M.T."/>
            <person name="Sivarajan S.R."/>
            <person name="Patrignani A."/>
            <person name="Gruter S."/>
            <person name="Poveda L."/>
            <person name="Shimizu-Inatsugi R."/>
            <person name="Baeten J."/>
            <person name="Francoijs K.J."/>
            <person name="Nataraja K.N."/>
            <person name="Reddy Y.A.N."/>
            <person name="Phadnis S."/>
            <person name="Ravikumar R.L."/>
            <person name="Schlapbach R."/>
            <person name="Sreeman S.M."/>
            <person name="Shimizu K.K."/>
        </authorList>
    </citation>
    <scope>NUCLEOTIDE SEQUENCE</scope>
</reference>
<dbReference type="InterPro" id="IPR034003">
    <property type="entry name" value="ABCG_PDR_2"/>
</dbReference>
<proteinExistence type="inferred from homology"/>
<evidence type="ECO:0000256" key="3">
    <source>
        <dbReference type="ARBA" id="ARBA00022448"/>
    </source>
</evidence>
<protein>
    <recommendedName>
        <fullName evidence="13">ABC transporter domain-containing protein</fullName>
    </recommendedName>
</protein>
<dbReference type="GO" id="GO:0005524">
    <property type="term" value="F:ATP binding"/>
    <property type="evidence" value="ECO:0007669"/>
    <property type="project" value="UniProtKB-KW"/>
</dbReference>
<comment type="function">
    <text evidence="10">May be a general defense protein.</text>
</comment>
<evidence type="ECO:0000256" key="2">
    <source>
        <dbReference type="ARBA" id="ARBA00006012"/>
    </source>
</evidence>
<comment type="caution">
    <text evidence="14">The sequence shown here is derived from an EMBL/GenBank/DDBJ whole genome shotgun (WGS) entry which is preliminary data.</text>
</comment>
<feature type="domain" description="ABC transporter" evidence="13">
    <location>
        <begin position="151"/>
        <end position="429"/>
    </location>
</feature>
<feature type="transmembrane region" description="Helical" evidence="12">
    <location>
        <begin position="1307"/>
        <end position="1331"/>
    </location>
</feature>
<evidence type="ECO:0000256" key="12">
    <source>
        <dbReference type="SAM" id="Phobius"/>
    </source>
</evidence>
<accession>A0AAV5BXV2</accession>
<dbReference type="InterPro" id="IPR027417">
    <property type="entry name" value="P-loop_NTPase"/>
</dbReference>
<keyword evidence="15" id="KW-1185">Reference proteome</keyword>
<keyword evidence="9 12" id="KW-0472">Membrane</keyword>
<dbReference type="FunFam" id="3.40.50.300:FF:000179">
    <property type="entry name" value="ABC transporter G family member 34"/>
    <property type="match status" value="1"/>
</dbReference>
<dbReference type="Pfam" id="PF00005">
    <property type="entry name" value="ABC_tran"/>
    <property type="match status" value="2"/>
</dbReference>
<dbReference type="Pfam" id="PF19055">
    <property type="entry name" value="ABC2_membrane_7"/>
    <property type="match status" value="1"/>
</dbReference>
<dbReference type="EMBL" id="BQKI01000003">
    <property type="protein sequence ID" value="GJM90574.1"/>
    <property type="molecule type" value="Genomic_DNA"/>
</dbReference>
<dbReference type="CDD" id="cd03233">
    <property type="entry name" value="ABCG_PDR_domain1"/>
    <property type="match status" value="1"/>
</dbReference>
<sequence>MVDVVRMGSIAGGSMRRTASSWRGSGRSDVFGRSAREEDDEEALRWAAIEKLPTYDRMRKGILTPAPGGGGIVEEVNIQELGMQDRKNLIERLVRTAEEDNERFLLKLRDRMERVGIDNPTIEVRFENLNIDAEAYVGNRGIPTFTNFFSNKIMDVLSALHIIPSGKRPISILHNVSGIIKPGRMSLLLGPPGSGKTSLLLALAGKLDSSLKVSGRVTYNGHDMNEFVPQRTSAYIGQHDLHIGEMTVRETLAFSARCQGVGTRYDMLTELSRREKEANIKPDRGVDVYMKAISVEGQESVVTDYILKILGLEICADMMVGDSMIRGISGGQKKRVTTGEMLVGPAKALFMDEISTGLDSSTTYQIVDSLRQTVHILGGTALIALLQPAPETFELFDDIVLLSEGQIVYQGPREHVLEFFEVMGFKCPERKGVADFLQEVTSRKDQHQYWCQRDEPYRYISVNDFAEAFKAFHVGRKLGSELKVPFDRTRNHPAALTTSKYGISKMELLKACFSREWLLMKRNSFVYIFKVVQLIILGTIAMTVFLRTKMHRRRVEDGVIFLGAMFLGLVTHLFNGFAELAMSIAKLPIFYKQRDLLFYPSWAYALPTWVLKIPISFLECAVWIGMTYYVIGFDPSIERFFRHYLLLVLISQMASGLFRLLAALGREMVVADTFGSFAQLVLLILGGFLIARDNIKKWWIWGYWSSPLMYAQNAIAVNEFLGHSWQKVVDLTQSDTLGVQILKARGIFVDANWYWIGVGALLGYIMLFNILFVLFLDWLGPLGKGQAVVSEEELREKHANRTGQNVEMLSLGTDSQNSPSNANAGRGEITGANTRKRGMVLPFTPLSITFDNIKYSVDMPQEMKDKGITEVRLLLLKGVSGAFRPGVLTALMGVSGAGKTTLMDVLAGRKTGGYIEGDISISGYPKKQETFARIAGYCEQNDIHSPHVTVYESLLYSAWLRLPPEVDSEARKMFVEEVMELVELTPLRGALVGLPGVNGLSTEQRKRLTIAVELVANPSIIFMDEPTSGLDARAAAIVMRTVRNTVDTGRTVVCTIHQPSIDIFEAFDELFLMKRGGEEIYVGPLGHNSCHLIEYFEGIQGVKKIKDGYNPATWMLEVTTLAQEDILGVNFAEVYKNSGLYRRNKALISELSTPPPGSKDLYFPTQYSQSFITQCMACLWKQHKSYWRNPSYTATRIFFTTVIALIFGTIFLNLGKKINKTQDLFNALGSMYAAVLFIGIQNGQTVQPIVDVERTVFYREKAAGMYSALPYAFAQVFIEIPHIFLQTVVYGLIVYSLIGFDWTVQKFFWYMFFMFFTFMYFTFYGMMAVAMTPNSDIAAIVSTAFYAIWNIFAGFLIPRPRIPIWWRWYSWACPVAWTLYGLVASQFGDITNVRLEDEELVKDFINRFFGFRHDYLGYVATAVVGFTRIPIWWRWYSWACPVAWTLYGLVASQFGDITNVRLEDEELVQDFINRFFGFRHDYLGYVATAVVGFTVLFAFVFAFSIKVFNFQRR</sequence>
<evidence type="ECO:0000256" key="5">
    <source>
        <dbReference type="ARBA" id="ARBA00022737"/>
    </source>
</evidence>
<dbReference type="GO" id="GO:0140359">
    <property type="term" value="F:ABC-type transporter activity"/>
    <property type="evidence" value="ECO:0007669"/>
    <property type="project" value="InterPro"/>
</dbReference>
<feature type="transmembrane region" description="Helical" evidence="12">
    <location>
        <begin position="1482"/>
        <end position="1505"/>
    </location>
</feature>
<evidence type="ECO:0000256" key="7">
    <source>
        <dbReference type="ARBA" id="ARBA00022840"/>
    </source>
</evidence>
<evidence type="ECO:0000259" key="13">
    <source>
        <dbReference type="PROSITE" id="PS50893"/>
    </source>
</evidence>
<feature type="domain" description="ABC transporter" evidence="13">
    <location>
        <begin position="848"/>
        <end position="1100"/>
    </location>
</feature>
<dbReference type="SUPFAM" id="SSF52540">
    <property type="entry name" value="P-loop containing nucleoside triphosphate hydrolases"/>
    <property type="match status" value="2"/>
</dbReference>
<dbReference type="GO" id="GO:0016020">
    <property type="term" value="C:membrane"/>
    <property type="evidence" value="ECO:0007669"/>
    <property type="project" value="UniProtKB-SubCell"/>
</dbReference>
<dbReference type="InterPro" id="IPR043926">
    <property type="entry name" value="ABCG_dom"/>
</dbReference>
<evidence type="ECO:0000256" key="1">
    <source>
        <dbReference type="ARBA" id="ARBA00004141"/>
    </source>
</evidence>
<feature type="compositionally biased region" description="Polar residues" evidence="11">
    <location>
        <begin position="810"/>
        <end position="823"/>
    </location>
</feature>
<organism evidence="14 15">
    <name type="scientific">Eleusine coracana subsp. coracana</name>
    <dbReference type="NCBI Taxonomy" id="191504"/>
    <lineage>
        <taxon>Eukaryota</taxon>
        <taxon>Viridiplantae</taxon>
        <taxon>Streptophyta</taxon>
        <taxon>Embryophyta</taxon>
        <taxon>Tracheophyta</taxon>
        <taxon>Spermatophyta</taxon>
        <taxon>Magnoliopsida</taxon>
        <taxon>Liliopsida</taxon>
        <taxon>Poales</taxon>
        <taxon>Poaceae</taxon>
        <taxon>PACMAD clade</taxon>
        <taxon>Chloridoideae</taxon>
        <taxon>Cynodonteae</taxon>
        <taxon>Eleusininae</taxon>
        <taxon>Eleusine</taxon>
    </lineage>
</organism>
<keyword evidence="3" id="KW-0813">Transport</keyword>
<evidence type="ECO:0000256" key="4">
    <source>
        <dbReference type="ARBA" id="ARBA00022692"/>
    </source>
</evidence>
<feature type="transmembrane region" description="Helical" evidence="12">
    <location>
        <begin position="558"/>
        <end position="578"/>
    </location>
</feature>
<dbReference type="InterPro" id="IPR013525">
    <property type="entry name" value="ABC2_TM"/>
</dbReference>
<feature type="region of interest" description="Disordered" evidence="11">
    <location>
        <begin position="810"/>
        <end position="829"/>
    </location>
</feature>
<feature type="transmembrane region" description="Helical" evidence="12">
    <location>
        <begin position="643"/>
        <end position="662"/>
    </location>
</feature>
<dbReference type="Pfam" id="PF01061">
    <property type="entry name" value="ABC2_membrane"/>
    <property type="match status" value="2"/>
</dbReference>
<feature type="transmembrane region" description="Helical" evidence="12">
    <location>
        <begin position="1272"/>
        <end position="1295"/>
    </location>
</feature>
<keyword evidence="4 12" id="KW-0812">Transmembrane</keyword>
<keyword evidence="8 12" id="KW-1133">Transmembrane helix</keyword>
<feature type="transmembrane region" description="Helical" evidence="12">
    <location>
        <begin position="674"/>
        <end position="691"/>
    </location>
</feature>
<dbReference type="SMART" id="SM00382">
    <property type="entry name" value="AAA"/>
    <property type="match status" value="2"/>
</dbReference>
<evidence type="ECO:0000256" key="8">
    <source>
        <dbReference type="ARBA" id="ARBA00022989"/>
    </source>
</evidence>
<feature type="transmembrane region" description="Helical" evidence="12">
    <location>
        <begin position="1415"/>
        <end position="1433"/>
    </location>
</feature>
<dbReference type="Proteomes" id="UP001054889">
    <property type="component" value="Unassembled WGS sequence"/>
</dbReference>
<dbReference type="FunFam" id="3.40.50.300:FF:000059">
    <property type="entry name" value="ABC transporter G family member 40"/>
    <property type="match status" value="1"/>
</dbReference>
<dbReference type="GO" id="GO:0016887">
    <property type="term" value="F:ATP hydrolysis activity"/>
    <property type="evidence" value="ECO:0007669"/>
    <property type="project" value="InterPro"/>
</dbReference>
<comment type="subcellular location">
    <subcellularLocation>
        <location evidence="1">Membrane</location>
        <topology evidence="1">Multi-pass membrane protein</topology>
    </subcellularLocation>
</comment>
<dbReference type="InterPro" id="IPR003439">
    <property type="entry name" value="ABC_transporter-like_ATP-bd"/>
</dbReference>
<dbReference type="PANTHER" id="PTHR48040:SF35">
    <property type="entry name" value="ABC TRANSPORTER G FAMILY MEMBER 39-LIKE"/>
    <property type="match status" value="1"/>
</dbReference>
<feature type="transmembrane region" description="Helical" evidence="12">
    <location>
        <begin position="1337"/>
        <end position="1357"/>
    </location>
</feature>
<evidence type="ECO:0000256" key="11">
    <source>
        <dbReference type="SAM" id="MobiDB-lite"/>
    </source>
</evidence>
<keyword evidence="7" id="KW-0067">ATP-binding</keyword>
<dbReference type="InterPro" id="IPR029481">
    <property type="entry name" value="ABC_trans_N"/>
</dbReference>
<dbReference type="Pfam" id="PF08370">
    <property type="entry name" value="PDR_assoc"/>
    <property type="match status" value="1"/>
</dbReference>
<dbReference type="Pfam" id="PF14510">
    <property type="entry name" value="ABC_trans_N"/>
    <property type="match status" value="1"/>
</dbReference>
<feature type="transmembrane region" description="Helical" evidence="12">
    <location>
        <begin position="753"/>
        <end position="776"/>
    </location>
</feature>
<dbReference type="PANTHER" id="PTHR48040">
    <property type="entry name" value="PLEIOTROPIC DRUG RESISTANCE PROTEIN 1-LIKE ISOFORM X1"/>
    <property type="match status" value="1"/>
</dbReference>
<feature type="transmembrane region" description="Helical" evidence="12">
    <location>
        <begin position="525"/>
        <end position="546"/>
    </location>
</feature>
<reference evidence="14" key="2">
    <citation type="submission" date="2021-12" db="EMBL/GenBank/DDBJ databases">
        <title>Resequencing data analysis of finger millet.</title>
        <authorList>
            <person name="Hatakeyama M."/>
            <person name="Aluri S."/>
            <person name="Balachadran M.T."/>
            <person name="Sivarajan S.R."/>
            <person name="Poveda L."/>
            <person name="Shimizu-Inatsugi R."/>
            <person name="Schlapbach R."/>
            <person name="Sreeman S.M."/>
            <person name="Shimizu K.K."/>
        </authorList>
    </citation>
    <scope>NUCLEOTIDE SEQUENCE</scope>
</reference>
<comment type="similarity">
    <text evidence="2">Belongs to the ABC transporter superfamily. ABCG family. PDR (TC 3.A.1.205) subfamily.</text>
</comment>
<dbReference type="InterPro" id="IPR034001">
    <property type="entry name" value="ABCG_PDR_1"/>
</dbReference>
<dbReference type="CDD" id="cd03232">
    <property type="entry name" value="ABCG_PDR_domain2"/>
    <property type="match status" value="1"/>
</dbReference>